<organism evidence="1 2">
    <name type="scientific">Steinernema carpocapsae</name>
    <name type="common">Entomopathogenic nematode</name>
    <dbReference type="NCBI Taxonomy" id="34508"/>
    <lineage>
        <taxon>Eukaryota</taxon>
        <taxon>Metazoa</taxon>
        <taxon>Ecdysozoa</taxon>
        <taxon>Nematoda</taxon>
        <taxon>Chromadorea</taxon>
        <taxon>Rhabditida</taxon>
        <taxon>Tylenchina</taxon>
        <taxon>Panagrolaimomorpha</taxon>
        <taxon>Strongyloidoidea</taxon>
        <taxon>Steinernematidae</taxon>
        <taxon>Steinernema</taxon>
    </lineage>
</organism>
<sequence length="79" mass="9578">MRSLLLSIALPLVVTFFIQYGLHKFYEVPKEEAEGECCVKEENPTNDRFYWRVLFNRIIFIAYFQFGQRRWLADKSFFT</sequence>
<reference evidence="1 2" key="2">
    <citation type="journal article" date="2019" name="G3 (Bethesda)">
        <title>Hybrid Assembly of the Genome of the Entomopathogenic Nematode Steinernema carpocapsae Identifies the X-Chromosome.</title>
        <authorList>
            <person name="Serra L."/>
            <person name="Macchietto M."/>
            <person name="Macias-Munoz A."/>
            <person name="McGill C.J."/>
            <person name="Rodriguez I.M."/>
            <person name="Rodriguez B."/>
            <person name="Murad R."/>
            <person name="Mortazavi A."/>
        </authorList>
    </citation>
    <scope>NUCLEOTIDE SEQUENCE [LARGE SCALE GENOMIC DNA]</scope>
    <source>
        <strain evidence="1 2">ALL</strain>
    </source>
</reference>
<proteinExistence type="predicted"/>
<protein>
    <submittedName>
        <fullName evidence="1">Uncharacterized protein</fullName>
    </submittedName>
</protein>
<keyword evidence="2" id="KW-1185">Reference proteome</keyword>
<comment type="caution">
    <text evidence="1">The sequence shown here is derived from an EMBL/GenBank/DDBJ whole genome shotgun (WGS) entry which is preliminary data.</text>
</comment>
<dbReference type="AlphaFoldDB" id="A0A4U5MQ39"/>
<dbReference type="EMBL" id="AZBU02000006">
    <property type="protein sequence ID" value="TKR71734.1"/>
    <property type="molecule type" value="Genomic_DNA"/>
</dbReference>
<reference evidence="1 2" key="1">
    <citation type="journal article" date="2015" name="Genome Biol.">
        <title>Comparative genomics of Steinernema reveals deeply conserved gene regulatory networks.</title>
        <authorList>
            <person name="Dillman A.R."/>
            <person name="Macchietto M."/>
            <person name="Porter C.F."/>
            <person name="Rogers A."/>
            <person name="Williams B."/>
            <person name="Antoshechkin I."/>
            <person name="Lee M.M."/>
            <person name="Goodwin Z."/>
            <person name="Lu X."/>
            <person name="Lewis E.E."/>
            <person name="Goodrich-Blair H."/>
            <person name="Stock S.P."/>
            <person name="Adams B.J."/>
            <person name="Sternberg P.W."/>
            <person name="Mortazavi A."/>
        </authorList>
    </citation>
    <scope>NUCLEOTIDE SEQUENCE [LARGE SCALE GENOMIC DNA]</scope>
    <source>
        <strain evidence="1 2">ALL</strain>
    </source>
</reference>
<accession>A0A4U5MQ39</accession>
<evidence type="ECO:0000313" key="1">
    <source>
        <dbReference type="EMBL" id="TKR71734.1"/>
    </source>
</evidence>
<gene>
    <name evidence="1" type="ORF">L596_019283</name>
</gene>
<evidence type="ECO:0000313" key="2">
    <source>
        <dbReference type="Proteomes" id="UP000298663"/>
    </source>
</evidence>
<dbReference type="Proteomes" id="UP000298663">
    <property type="component" value="Unassembled WGS sequence"/>
</dbReference>
<name>A0A4U5MQ39_STECR</name>